<dbReference type="Gene3D" id="3.10.310.70">
    <property type="match status" value="1"/>
</dbReference>
<evidence type="ECO:0000259" key="1">
    <source>
        <dbReference type="Pfam" id="PF07969"/>
    </source>
</evidence>
<feature type="domain" description="Amidohydrolase 3" evidence="1">
    <location>
        <begin position="54"/>
        <end position="545"/>
    </location>
</feature>
<dbReference type="InterPro" id="IPR011059">
    <property type="entry name" value="Metal-dep_hydrolase_composite"/>
</dbReference>
<proteinExistence type="predicted"/>
<evidence type="ECO:0000313" key="2">
    <source>
        <dbReference type="EMBL" id="NYI78488.1"/>
    </source>
</evidence>
<evidence type="ECO:0000313" key="3">
    <source>
        <dbReference type="Proteomes" id="UP000564496"/>
    </source>
</evidence>
<keyword evidence="3" id="KW-1185">Reference proteome</keyword>
<dbReference type="EMBL" id="JACBZR010000001">
    <property type="protein sequence ID" value="NYI78488.1"/>
    <property type="molecule type" value="Genomic_DNA"/>
</dbReference>
<dbReference type="RefSeq" id="WP_179658804.1">
    <property type="nucleotide sequence ID" value="NZ_JACBZR010000001.1"/>
</dbReference>
<gene>
    <name evidence="2" type="ORF">BJ988_003136</name>
</gene>
<organism evidence="2 3">
    <name type="scientific">Nocardioides panzhihuensis</name>
    <dbReference type="NCBI Taxonomy" id="860243"/>
    <lineage>
        <taxon>Bacteria</taxon>
        <taxon>Bacillati</taxon>
        <taxon>Actinomycetota</taxon>
        <taxon>Actinomycetes</taxon>
        <taxon>Propionibacteriales</taxon>
        <taxon>Nocardioidaceae</taxon>
        <taxon>Nocardioides</taxon>
    </lineage>
</organism>
<name>A0A7Z0DN06_9ACTN</name>
<comment type="caution">
    <text evidence="2">The sequence shown here is derived from an EMBL/GenBank/DDBJ whole genome shotgun (WGS) entry which is preliminary data.</text>
</comment>
<dbReference type="Pfam" id="PF07969">
    <property type="entry name" value="Amidohydro_3"/>
    <property type="match status" value="1"/>
</dbReference>
<dbReference type="InterPro" id="IPR033932">
    <property type="entry name" value="YtcJ-like"/>
</dbReference>
<dbReference type="GO" id="GO:0016810">
    <property type="term" value="F:hydrolase activity, acting on carbon-nitrogen (but not peptide) bonds"/>
    <property type="evidence" value="ECO:0007669"/>
    <property type="project" value="InterPro"/>
</dbReference>
<accession>A0A7Z0DN06</accession>
<dbReference type="InterPro" id="IPR032466">
    <property type="entry name" value="Metal_Hydrolase"/>
</dbReference>
<dbReference type="Proteomes" id="UP000564496">
    <property type="component" value="Unassembled WGS sequence"/>
</dbReference>
<dbReference type="Gene3D" id="2.30.40.10">
    <property type="entry name" value="Urease, subunit C, domain 1"/>
    <property type="match status" value="1"/>
</dbReference>
<dbReference type="AlphaFoldDB" id="A0A7Z0DN06"/>
<dbReference type="PANTHER" id="PTHR22642">
    <property type="entry name" value="IMIDAZOLONEPROPIONASE"/>
    <property type="match status" value="1"/>
</dbReference>
<sequence>MSGQTGPVDLLLRGGRVLRAGRWEDAAIAVHDGRIAAVGADLDALAGPDTLVEELDGRWVLPAFHDSHVHPIQAGLEMNQCDLTGLSTLDGYLDAIGAYAEAFPDRAWISGGGWSMDSFPGGVPTAEPLDRILPDRPVFLPNRDHHSAWVNSRALELAGIDARTPDPADGRIERDAAGRPTGALHEGAMALVGSLVPAPTSGDLTEALLTAQRHLHSVGIVGWQDALVGEGLGMPDSLPTYIAAQESGVLTAKVVLAQWWDRGRGLEQLPELLERRALAARAGLDAASVKIMQDGVCETHTAAMLSPYLDSLGRLTDNRGLSFIPADALASYVAALDANGFQAHVHALGDRAVRDSLDAIEHARTLNGASGLRHHLAHVQVVERSDVPRFAALDVTANIQPLWACLDEAVEVLTLPFLAPDAREQQYVFGSLLRTDARIACGSDWPVSDPAPLLGMHVAVNRRSPDQPPDAAPLLPDEALTVLQALAGYTTGTAYLNRLEGSTGRIETGYAADLVVVDDDILDEDTTVLARTQVTHTYADGREVYRKP</sequence>
<reference evidence="2 3" key="1">
    <citation type="submission" date="2020-07" db="EMBL/GenBank/DDBJ databases">
        <title>Sequencing the genomes of 1000 actinobacteria strains.</title>
        <authorList>
            <person name="Klenk H.-P."/>
        </authorList>
    </citation>
    <scope>NUCLEOTIDE SEQUENCE [LARGE SCALE GENOMIC DNA]</scope>
    <source>
        <strain evidence="2 3">DSM 26487</strain>
    </source>
</reference>
<dbReference type="SUPFAM" id="SSF51338">
    <property type="entry name" value="Composite domain of metallo-dependent hydrolases"/>
    <property type="match status" value="1"/>
</dbReference>
<dbReference type="Gene3D" id="3.20.20.140">
    <property type="entry name" value="Metal-dependent hydrolases"/>
    <property type="match status" value="1"/>
</dbReference>
<dbReference type="InterPro" id="IPR013108">
    <property type="entry name" value="Amidohydro_3"/>
</dbReference>
<dbReference type="CDD" id="cd01300">
    <property type="entry name" value="YtcJ_like"/>
    <property type="match status" value="1"/>
</dbReference>
<protein>
    <recommendedName>
        <fullName evidence="1">Amidohydrolase 3 domain-containing protein</fullName>
    </recommendedName>
</protein>
<dbReference type="SUPFAM" id="SSF51556">
    <property type="entry name" value="Metallo-dependent hydrolases"/>
    <property type="match status" value="1"/>
</dbReference>
<dbReference type="PANTHER" id="PTHR22642:SF2">
    <property type="entry name" value="PROTEIN LONG AFTER FAR-RED 3"/>
    <property type="match status" value="1"/>
</dbReference>